<dbReference type="EMBL" id="JANPWB010000009">
    <property type="protein sequence ID" value="KAJ1150218.1"/>
    <property type="molecule type" value="Genomic_DNA"/>
</dbReference>
<keyword evidence="2" id="KW-1185">Reference proteome</keyword>
<reference evidence="1" key="1">
    <citation type="journal article" date="2022" name="bioRxiv">
        <title>Sequencing and chromosome-scale assembly of the giantPleurodeles waltlgenome.</title>
        <authorList>
            <person name="Brown T."/>
            <person name="Elewa A."/>
            <person name="Iarovenko S."/>
            <person name="Subramanian E."/>
            <person name="Araus A.J."/>
            <person name="Petzold A."/>
            <person name="Susuki M."/>
            <person name="Suzuki K.-i.T."/>
            <person name="Hayashi T."/>
            <person name="Toyoda A."/>
            <person name="Oliveira C."/>
            <person name="Osipova E."/>
            <person name="Leigh N.D."/>
            <person name="Simon A."/>
            <person name="Yun M.H."/>
        </authorList>
    </citation>
    <scope>NUCLEOTIDE SEQUENCE</scope>
    <source>
        <strain evidence="1">20211129_DDA</strain>
        <tissue evidence="1">Liver</tissue>
    </source>
</reference>
<protein>
    <submittedName>
        <fullName evidence="1">Uncharacterized protein</fullName>
    </submittedName>
</protein>
<gene>
    <name evidence="1" type="ORF">NDU88_003014</name>
</gene>
<proteinExistence type="predicted"/>
<accession>A0AAV7RDT0</accession>
<evidence type="ECO:0000313" key="1">
    <source>
        <dbReference type="EMBL" id="KAJ1150218.1"/>
    </source>
</evidence>
<name>A0AAV7RDT0_PLEWA</name>
<dbReference type="AlphaFoldDB" id="A0AAV7RDT0"/>
<comment type="caution">
    <text evidence="1">The sequence shown here is derived from an EMBL/GenBank/DDBJ whole genome shotgun (WGS) entry which is preliminary data.</text>
</comment>
<evidence type="ECO:0000313" key="2">
    <source>
        <dbReference type="Proteomes" id="UP001066276"/>
    </source>
</evidence>
<dbReference type="Proteomes" id="UP001066276">
    <property type="component" value="Chromosome 5"/>
</dbReference>
<organism evidence="1 2">
    <name type="scientific">Pleurodeles waltl</name>
    <name type="common">Iberian ribbed newt</name>
    <dbReference type="NCBI Taxonomy" id="8319"/>
    <lineage>
        <taxon>Eukaryota</taxon>
        <taxon>Metazoa</taxon>
        <taxon>Chordata</taxon>
        <taxon>Craniata</taxon>
        <taxon>Vertebrata</taxon>
        <taxon>Euteleostomi</taxon>
        <taxon>Amphibia</taxon>
        <taxon>Batrachia</taxon>
        <taxon>Caudata</taxon>
        <taxon>Salamandroidea</taxon>
        <taxon>Salamandridae</taxon>
        <taxon>Pleurodelinae</taxon>
        <taxon>Pleurodeles</taxon>
    </lineage>
</organism>
<sequence>MQRSSPRKTCTYCVWDDRQGTAALEKPNAVATAMLLDRRHTSSTSRLSDGVLKRLAAPEHLAEPCTESFCTRKKRLSTGEPSSPLKSVGAHVTIAINLAIVDVNYKVVIIDIWSGV</sequence>